<dbReference type="RefSeq" id="WP_166151226.1">
    <property type="nucleotide sequence ID" value="NZ_JAANYN010000015.1"/>
</dbReference>
<proteinExistence type="predicted"/>
<keyword evidence="3" id="KW-1185">Reference proteome</keyword>
<reference evidence="2 3" key="1">
    <citation type="submission" date="2020-03" db="EMBL/GenBank/DDBJ databases">
        <title>Cyclobacterium plantarum sp. nov., a marine bacterium isolated from a coastal-marine wetland.</title>
        <authorList>
            <person name="Sanchez-Porro C."/>
            <person name="Ventosa A."/>
            <person name="Amoozegar M."/>
        </authorList>
    </citation>
    <scope>NUCLEOTIDE SEQUENCE [LARGE SCALE GENOMIC DNA]</scope>
    <source>
        <strain evidence="2 3">GBPx2</strain>
    </source>
</reference>
<evidence type="ECO:0000259" key="1">
    <source>
        <dbReference type="Pfam" id="PF10047"/>
    </source>
</evidence>
<dbReference type="InterPro" id="IPR018739">
    <property type="entry name" value="DUF2281"/>
</dbReference>
<comment type="caution">
    <text evidence="2">The sequence shown here is derived from an EMBL/GenBank/DDBJ whole genome shotgun (WGS) entry which is preliminary data.</text>
</comment>
<sequence>MELKLSVRFEQLVNLASQLSLPERQRLIAILQKTTHTSKTKKGERELGKYKGKIKMADDFNAPLDDFEEYM</sequence>
<feature type="domain" description="DUF2281" evidence="1">
    <location>
        <begin position="32"/>
        <end position="70"/>
    </location>
</feature>
<dbReference type="Pfam" id="PF10047">
    <property type="entry name" value="DUF2281"/>
    <property type="match status" value="1"/>
</dbReference>
<organism evidence="2 3">
    <name type="scientific">Cyclobacterium plantarum</name>
    <dbReference type="NCBI Taxonomy" id="2716263"/>
    <lineage>
        <taxon>Bacteria</taxon>
        <taxon>Pseudomonadati</taxon>
        <taxon>Bacteroidota</taxon>
        <taxon>Cytophagia</taxon>
        <taxon>Cytophagales</taxon>
        <taxon>Cyclobacteriaceae</taxon>
        <taxon>Cyclobacterium</taxon>
    </lineage>
</organism>
<dbReference type="Proteomes" id="UP000649799">
    <property type="component" value="Unassembled WGS sequence"/>
</dbReference>
<evidence type="ECO:0000313" key="2">
    <source>
        <dbReference type="EMBL" id="NHE59641.1"/>
    </source>
</evidence>
<evidence type="ECO:0000313" key="3">
    <source>
        <dbReference type="Proteomes" id="UP000649799"/>
    </source>
</evidence>
<protein>
    <submittedName>
        <fullName evidence="2">DUF2281 domain-containing protein</fullName>
    </submittedName>
</protein>
<gene>
    <name evidence="2" type="ORF">G9Q97_22760</name>
</gene>
<name>A0ABX0HHQ4_9BACT</name>
<accession>A0ABX0HHQ4</accession>
<dbReference type="EMBL" id="JAANYN010000015">
    <property type="protein sequence ID" value="NHE59641.1"/>
    <property type="molecule type" value="Genomic_DNA"/>
</dbReference>